<dbReference type="Pfam" id="PF02782">
    <property type="entry name" value="FGGY_C"/>
    <property type="match status" value="1"/>
</dbReference>
<sequence length="530" mass="59181">METGLGIDLGSAEVRVGAYEFNTNQLVAVESRQVKYYDHGNKKVTQSSKDIIDAILECIEKLPIDISHVRSCGVAATCSLALFHAAAIEGLVPYKLYDIDTEPAQNVVFWMDGTAVGETEELNCLCGIEKDFLGGGFIPEMGAPKLLAFLRALPSHNPGEYEVYDLHTYIAYELALRFKWESTLLINRPNKNGIGHDGEVRGWNPDFYESAIKLPNNVKIGPTRINRMFSPVKVASCIDCYAGWFAMCSSEPNKSLFMAAGTSTCYLYAKSKDAGCIPGIWGPFTDILSEGDNHEWSVYEAGQSTTGKLIEHLFESHPAARQHASNRNSLFAHIESVIEEIEQVTKQSIHFSARYLFTYGELQGNRTPYCDPNMTGMFIGESADISFQDLVYKYVTILEFLAFQTRQIRDCLEADIRDITISGSQAKNSRLLSLISLVNGNIPVKRSTVRAELMGVKGAFFMGKSRSLNESLSSVAKTHIEDSSMSYVEIISSLRDNNKICRLLEAKYEVYLDMARTQRKYRSIVDTHLK</sequence>
<dbReference type="EMBL" id="LT598484">
    <property type="protein sequence ID" value="SCU99350.1"/>
    <property type="molecule type" value="Genomic_DNA"/>
</dbReference>
<organism evidence="2 3">
    <name type="scientific">Lachancea meyersii CBS 8951</name>
    <dbReference type="NCBI Taxonomy" id="1266667"/>
    <lineage>
        <taxon>Eukaryota</taxon>
        <taxon>Fungi</taxon>
        <taxon>Dikarya</taxon>
        <taxon>Ascomycota</taxon>
        <taxon>Saccharomycotina</taxon>
        <taxon>Saccharomycetes</taxon>
        <taxon>Saccharomycetales</taxon>
        <taxon>Saccharomycetaceae</taxon>
        <taxon>Lachancea</taxon>
    </lineage>
</organism>
<dbReference type="InterPro" id="IPR018485">
    <property type="entry name" value="FGGY_C"/>
</dbReference>
<name>A0A1G4K687_9SACH</name>
<evidence type="ECO:0000313" key="2">
    <source>
        <dbReference type="EMBL" id="SCU99350.1"/>
    </source>
</evidence>
<gene>
    <name evidence="2" type="ORF">LAME_0G02828G</name>
</gene>
<dbReference type="Gene3D" id="3.30.420.40">
    <property type="match status" value="1"/>
</dbReference>
<dbReference type="Gene3D" id="1.20.58.2240">
    <property type="match status" value="1"/>
</dbReference>
<dbReference type="InterPro" id="IPR043129">
    <property type="entry name" value="ATPase_NBD"/>
</dbReference>
<dbReference type="GO" id="GO:0019150">
    <property type="term" value="F:D-ribulokinase activity"/>
    <property type="evidence" value="ECO:0007669"/>
    <property type="project" value="TreeGrafter"/>
</dbReference>
<dbReference type="SUPFAM" id="SSF53067">
    <property type="entry name" value="Actin-like ATPase domain"/>
    <property type="match status" value="2"/>
</dbReference>
<dbReference type="AlphaFoldDB" id="A0A1G4K687"/>
<feature type="domain" description="Carbohydrate kinase FGGY C-terminal" evidence="1">
    <location>
        <begin position="258"/>
        <end position="448"/>
    </location>
</feature>
<reference evidence="3" key="1">
    <citation type="submission" date="2016-03" db="EMBL/GenBank/DDBJ databases">
        <authorList>
            <person name="Devillers Hugo."/>
        </authorList>
    </citation>
    <scope>NUCLEOTIDE SEQUENCE [LARGE SCALE GENOMIC DNA]</scope>
</reference>
<evidence type="ECO:0000313" key="3">
    <source>
        <dbReference type="Proteomes" id="UP000191144"/>
    </source>
</evidence>
<dbReference type="Proteomes" id="UP000191144">
    <property type="component" value="Chromosome G"/>
</dbReference>
<dbReference type="GO" id="GO:0005737">
    <property type="term" value="C:cytoplasm"/>
    <property type="evidence" value="ECO:0007669"/>
    <property type="project" value="TreeGrafter"/>
</dbReference>
<evidence type="ECO:0000259" key="1">
    <source>
        <dbReference type="Pfam" id="PF02782"/>
    </source>
</evidence>
<dbReference type="PANTHER" id="PTHR43435">
    <property type="entry name" value="RIBULOKINASE"/>
    <property type="match status" value="1"/>
</dbReference>
<protein>
    <submittedName>
        <fullName evidence="2">LAME_0G02828g1_1</fullName>
    </submittedName>
</protein>
<accession>A0A1G4K687</accession>
<dbReference type="PANTHER" id="PTHR43435:SF1">
    <property type="entry name" value="PROTEIN MPA43"/>
    <property type="match status" value="1"/>
</dbReference>
<dbReference type="OrthoDB" id="203824at2759"/>
<proteinExistence type="predicted"/>
<dbReference type="GO" id="GO:0019321">
    <property type="term" value="P:pentose metabolic process"/>
    <property type="evidence" value="ECO:0007669"/>
    <property type="project" value="TreeGrafter"/>
</dbReference>
<keyword evidence="3" id="KW-1185">Reference proteome</keyword>